<dbReference type="Gene3D" id="3.40.50.2020">
    <property type="match status" value="1"/>
</dbReference>
<dbReference type="NCBIfam" id="TIGR00336">
    <property type="entry name" value="pyrE"/>
    <property type="match status" value="1"/>
</dbReference>
<comment type="cofactor">
    <cofactor evidence="6">
        <name>Mg(2+)</name>
        <dbReference type="ChEBI" id="CHEBI:18420"/>
    </cofactor>
</comment>
<feature type="binding site" description="in other chain" evidence="6">
    <location>
        <begin position="109"/>
        <end position="117"/>
    </location>
    <ligand>
        <name>5-phospho-alpha-D-ribose 1-diphosphate</name>
        <dbReference type="ChEBI" id="CHEBI:58017"/>
        <note>ligand shared between dimeric partners</note>
    </ligand>
</feature>
<evidence type="ECO:0000256" key="5">
    <source>
        <dbReference type="ARBA" id="ARBA00022975"/>
    </source>
</evidence>
<dbReference type="EMBL" id="AP019308">
    <property type="protein sequence ID" value="BBH21854.1"/>
    <property type="molecule type" value="Genomic_DNA"/>
</dbReference>
<dbReference type="Pfam" id="PF00156">
    <property type="entry name" value="Pribosyltran"/>
    <property type="match status" value="1"/>
</dbReference>
<dbReference type="RefSeq" id="WP_125659007.1">
    <property type="nucleotide sequence ID" value="NZ_AP019308.1"/>
</dbReference>
<gene>
    <name evidence="7" type="primary">pyrE_2</name>
    <name evidence="6" type="synonym">pyrE</name>
    <name evidence="7" type="ORF">Back11_31990</name>
</gene>
<dbReference type="GO" id="GO:0019856">
    <property type="term" value="P:pyrimidine nucleobase biosynthetic process"/>
    <property type="evidence" value="ECO:0007669"/>
    <property type="project" value="TreeGrafter"/>
</dbReference>
<keyword evidence="5 6" id="KW-0665">Pyrimidine biosynthesis</keyword>
<evidence type="ECO:0000256" key="1">
    <source>
        <dbReference type="ARBA" id="ARBA00004889"/>
    </source>
</evidence>
<dbReference type="InterPro" id="IPR023031">
    <property type="entry name" value="OPRT"/>
</dbReference>
<comment type="function">
    <text evidence="6">Catalyzes the transfer of a ribosyl phosphate group from 5-phosphoribose 1-diphosphate to orotate, leading to the formation of orotidine monophosphate (OMP).</text>
</comment>
<evidence type="ECO:0000313" key="8">
    <source>
        <dbReference type="Proteomes" id="UP000275368"/>
    </source>
</evidence>
<dbReference type="KEGG" id="pbk:Back11_31990"/>
<sequence>MARELYKVAHLTGTFTLRSGQVSNDYFDKYLFESDPRLLGAIAAELSTRIAVGTDVLAGLEMGGIPIATVLSMETNIPAAFVRKKAKEYGTCKLAEGADIKGKRVCVVEDVVTTGGQIISSVMELREAGAIVEEVVCVIERQPEGRKKLEEIGLKLHALFTMQELVEAGEMKG</sequence>
<feature type="binding site" evidence="6">
    <location>
        <position position="87"/>
    </location>
    <ligand>
        <name>5-phospho-alpha-D-ribose 1-diphosphate</name>
        <dbReference type="ChEBI" id="CHEBI:58017"/>
        <note>ligand shared between dimeric partners</note>
    </ligand>
</feature>
<dbReference type="CDD" id="cd06223">
    <property type="entry name" value="PRTases_typeI"/>
    <property type="match status" value="1"/>
</dbReference>
<dbReference type="EC" id="2.4.2.10" evidence="2 6"/>
<dbReference type="AlphaFoldDB" id="A0A3G9JFB8"/>
<keyword evidence="6" id="KW-0460">Magnesium</keyword>
<dbReference type="GO" id="GO:0004588">
    <property type="term" value="F:orotate phosphoribosyltransferase activity"/>
    <property type="evidence" value="ECO:0007669"/>
    <property type="project" value="UniProtKB-UniRule"/>
</dbReference>
<comment type="similarity">
    <text evidence="6">Belongs to the purine/pyrimidine phosphoribosyltransferase family. PyrE subfamily.</text>
</comment>
<organism evidence="7 8">
    <name type="scientific">Paenibacillus baekrokdamisoli</name>
    <dbReference type="NCBI Taxonomy" id="1712516"/>
    <lineage>
        <taxon>Bacteria</taxon>
        <taxon>Bacillati</taxon>
        <taxon>Bacillota</taxon>
        <taxon>Bacilli</taxon>
        <taxon>Bacillales</taxon>
        <taxon>Paenibacillaceae</taxon>
        <taxon>Paenibacillus</taxon>
    </lineage>
</organism>
<feature type="binding site" evidence="6">
    <location>
        <position position="113"/>
    </location>
    <ligand>
        <name>orotate</name>
        <dbReference type="ChEBI" id="CHEBI:30839"/>
    </ligand>
</feature>
<dbReference type="SUPFAM" id="SSF53271">
    <property type="entry name" value="PRTase-like"/>
    <property type="match status" value="1"/>
</dbReference>
<evidence type="ECO:0000256" key="2">
    <source>
        <dbReference type="ARBA" id="ARBA00011971"/>
    </source>
</evidence>
<comment type="pathway">
    <text evidence="1 6">Pyrimidine metabolism; UMP biosynthesis via de novo pathway; UMP from orotate: step 1/2.</text>
</comment>
<dbReference type="Proteomes" id="UP000275368">
    <property type="component" value="Chromosome"/>
</dbReference>
<evidence type="ECO:0000256" key="3">
    <source>
        <dbReference type="ARBA" id="ARBA00022676"/>
    </source>
</evidence>
<feature type="binding site" description="in other chain" evidence="6">
    <location>
        <position position="84"/>
    </location>
    <ligand>
        <name>5-phospho-alpha-D-ribose 1-diphosphate</name>
        <dbReference type="ChEBI" id="CHEBI:58017"/>
        <note>ligand shared between dimeric partners</note>
    </ligand>
</feature>
<dbReference type="UniPathway" id="UPA00070">
    <property type="reaction ID" value="UER00119"/>
</dbReference>
<evidence type="ECO:0000313" key="7">
    <source>
        <dbReference type="EMBL" id="BBH21854.1"/>
    </source>
</evidence>
<protein>
    <recommendedName>
        <fullName evidence="2 6">Orotate phosphoribosyltransferase</fullName>
        <shortName evidence="6">OPRT</shortName>
        <shortName evidence="6">OPRTase</shortName>
        <ecNumber evidence="2 6">2.4.2.10</ecNumber>
    </recommendedName>
</protein>
<dbReference type="InterPro" id="IPR000836">
    <property type="entry name" value="PRTase_dom"/>
</dbReference>
<dbReference type="InterPro" id="IPR004467">
    <property type="entry name" value="Or_phspho_trans_dom"/>
</dbReference>
<feature type="binding site" evidence="6">
    <location>
        <position position="141"/>
    </location>
    <ligand>
        <name>orotate</name>
        <dbReference type="ChEBI" id="CHEBI:30839"/>
    </ligand>
</feature>
<accession>A0A3G9JFB8</accession>
<evidence type="ECO:0000256" key="4">
    <source>
        <dbReference type="ARBA" id="ARBA00022679"/>
    </source>
</evidence>
<dbReference type="InterPro" id="IPR029057">
    <property type="entry name" value="PRTase-like"/>
</dbReference>
<evidence type="ECO:0000256" key="6">
    <source>
        <dbReference type="HAMAP-Rule" id="MF_01208"/>
    </source>
</evidence>
<dbReference type="HAMAP" id="MF_01208">
    <property type="entry name" value="PyrE"/>
    <property type="match status" value="1"/>
</dbReference>
<proteinExistence type="inferred from homology"/>
<keyword evidence="3 6" id="KW-0328">Glycosyltransferase</keyword>
<dbReference type="PANTHER" id="PTHR19278">
    <property type="entry name" value="OROTATE PHOSPHORIBOSYLTRANSFERASE"/>
    <property type="match status" value="1"/>
</dbReference>
<comment type="catalytic activity">
    <reaction evidence="6">
        <text>orotidine 5'-phosphate + diphosphate = orotate + 5-phospho-alpha-D-ribose 1-diphosphate</text>
        <dbReference type="Rhea" id="RHEA:10380"/>
        <dbReference type="ChEBI" id="CHEBI:30839"/>
        <dbReference type="ChEBI" id="CHEBI:33019"/>
        <dbReference type="ChEBI" id="CHEBI:57538"/>
        <dbReference type="ChEBI" id="CHEBI:58017"/>
        <dbReference type="EC" id="2.4.2.10"/>
    </reaction>
</comment>
<dbReference type="PANTHER" id="PTHR19278:SF9">
    <property type="entry name" value="URIDINE 5'-MONOPHOSPHATE SYNTHASE"/>
    <property type="match status" value="1"/>
</dbReference>
<dbReference type="GO" id="GO:0044205">
    <property type="term" value="P:'de novo' UMP biosynthetic process"/>
    <property type="evidence" value="ECO:0007669"/>
    <property type="project" value="UniProtKB-UniRule"/>
</dbReference>
<keyword evidence="4 6" id="KW-0808">Transferase</keyword>
<dbReference type="OrthoDB" id="4213751at2"/>
<keyword evidence="8" id="KW-1185">Reference proteome</keyword>
<comment type="subunit">
    <text evidence="6">Homodimer.</text>
</comment>
<dbReference type="GO" id="GO:0000287">
    <property type="term" value="F:magnesium ion binding"/>
    <property type="evidence" value="ECO:0007669"/>
    <property type="project" value="UniProtKB-UniRule"/>
</dbReference>
<reference evidence="7 8" key="1">
    <citation type="submission" date="2018-11" db="EMBL/GenBank/DDBJ databases">
        <title>Complete genome sequence of Paenibacillus baekrokdamisoli strain KCTC 33723.</title>
        <authorList>
            <person name="Kang S.W."/>
            <person name="Lee K.C."/>
            <person name="Kim K.K."/>
            <person name="Kim J.S."/>
            <person name="Kim D.S."/>
            <person name="Ko S.H."/>
            <person name="Yang S.H."/>
            <person name="Lee J.S."/>
        </authorList>
    </citation>
    <scope>NUCLEOTIDE SEQUENCE [LARGE SCALE GENOMIC DNA]</scope>
    <source>
        <strain evidence="7 8">KCTC 33723</strain>
    </source>
</reference>
<comment type="caution">
    <text evidence="6">Lacks conserved residue(s) required for the propagation of feature annotation.</text>
</comment>
<feature type="binding site" evidence="6">
    <location>
        <position position="83"/>
    </location>
    <ligand>
        <name>5-phospho-alpha-D-ribose 1-diphosphate</name>
        <dbReference type="ChEBI" id="CHEBI:58017"/>
        <note>ligand shared between dimeric partners</note>
    </ligand>
</feature>
<name>A0A3G9JFB8_9BACL</name>
<feature type="binding site" description="in other chain" evidence="6">
    <location>
        <position position="18"/>
    </location>
    <ligand>
        <name>5-phospho-alpha-D-ribose 1-diphosphate</name>
        <dbReference type="ChEBI" id="CHEBI:58017"/>
        <note>ligand shared between dimeric partners</note>
    </ligand>
</feature>